<dbReference type="InterPro" id="IPR050214">
    <property type="entry name" value="Cys_Synth/Cystath_Beta-Synth"/>
</dbReference>
<dbReference type="Proteomes" id="UP000440224">
    <property type="component" value="Unassembled WGS sequence"/>
</dbReference>
<dbReference type="OrthoDB" id="9815130at2"/>
<dbReference type="PANTHER" id="PTHR10314">
    <property type="entry name" value="CYSTATHIONINE BETA-SYNTHASE"/>
    <property type="match status" value="1"/>
</dbReference>
<evidence type="ECO:0000313" key="4">
    <source>
        <dbReference type="EMBL" id="MRG96665.1"/>
    </source>
</evidence>
<name>A0A6N7Q229_9BACT</name>
<evidence type="ECO:0000313" key="5">
    <source>
        <dbReference type="Proteomes" id="UP000440224"/>
    </source>
</evidence>
<evidence type="ECO:0000259" key="3">
    <source>
        <dbReference type="Pfam" id="PF00291"/>
    </source>
</evidence>
<gene>
    <name evidence="4" type="ORF">GF068_32790</name>
</gene>
<dbReference type="RefSeq" id="WP_153823468.1">
    <property type="nucleotide sequence ID" value="NZ_WJIE01000012.1"/>
</dbReference>
<keyword evidence="2" id="KW-0663">Pyridoxal phosphate</keyword>
<dbReference type="Gene3D" id="3.40.50.1100">
    <property type="match status" value="2"/>
</dbReference>
<reference evidence="4 5" key="1">
    <citation type="submission" date="2019-10" db="EMBL/GenBank/DDBJ databases">
        <title>A soil myxobacterium in the family Polyangiaceae.</title>
        <authorList>
            <person name="Li Y."/>
            <person name="Wang J."/>
        </authorList>
    </citation>
    <scope>NUCLEOTIDE SEQUENCE [LARGE SCALE GENOMIC DNA]</scope>
    <source>
        <strain evidence="4 5">DSM 14734</strain>
    </source>
</reference>
<dbReference type="EMBL" id="WJIE01000012">
    <property type="protein sequence ID" value="MRG96665.1"/>
    <property type="molecule type" value="Genomic_DNA"/>
</dbReference>
<accession>A0A6N7Q229</accession>
<keyword evidence="5" id="KW-1185">Reference proteome</keyword>
<dbReference type="SUPFAM" id="SSF53686">
    <property type="entry name" value="Tryptophan synthase beta subunit-like PLP-dependent enzymes"/>
    <property type="match status" value="1"/>
</dbReference>
<dbReference type="GO" id="GO:1901605">
    <property type="term" value="P:alpha-amino acid metabolic process"/>
    <property type="evidence" value="ECO:0007669"/>
    <property type="project" value="UniProtKB-ARBA"/>
</dbReference>
<feature type="domain" description="Tryptophan synthase beta chain-like PALP" evidence="3">
    <location>
        <begin position="14"/>
        <end position="294"/>
    </location>
</feature>
<evidence type="ECO:0000256" key="1">
    <source>
        <dbReference type="ARBA" id="ARBA00001933"/>
    </source>
</evidence>
<evidence type="ECO:0000256" key="2">
    <source>
        <dbReference type="ARBA" id="ARBA00022898"/>
    </source>
</evidence>
<comment type="cofactor">
    <cofactor evidence="1">
        <name>pyridoxal 5'-phosphate</name>
        <dbReference type="ChEBI" id="CHEBI:597326"/>
    </cofactor>
</comment>
<dbReference type="Pfam" id="PF00291">
    <property type="entry name" value="PALP"/>
    <property type="match status" value="1"/>
</dbReference>
<dbReference type="InterPro" id="IPR001926">
    <property type="entry name" value="TrpB-like_PALP"/>
</dbReference>
<protein>
    <submittedName>
        <fullName evidence="4">Pyridoxal-phosphate dependent enzyme</fullName>
    </submittedName>
</protein>
<proteinExistence type="predicted"/>
<comment type="caution">
    <text evidence="4">The sequence shown here is derived from an EMBL/GenBank/DDBJ whole genome shotgun (WGS) entry which is preliminary data.</text>
</comment>
<organism evidence="4 5">
    <name type="scientific">Polyangium spumosum</name>
    <dbReference type="NCBI Taxonomy" id="889282"/>
    <lineage>
        <taxon>Bacteria</taxon>
        <taxon>Pseudomonadati</taxon>
        <taxon>Myxococcota</taxon>
        <taxon>Polyangia</taxon>
        <taxon>Polyangiales</taxon>
        <taxon>Polyangiaceae</taxon>
        <taxon>Polyangium</taxon>
    </lineage>
</organism>
<sequence>MLRRSMKAWLARLAAGTPTVPLRDEETGCTLWIKLEYMLPSGSTKDRIASFILGHAVECGALREDSIVVEASSGSTSIAFAMACAMIGVRFRAVMPEGVSGERLLIIRRYGGEVVLTPRQLGVLGAIEETRRLAEEDGRVFWPRQFENPQNALAHQRTTGPELIAQVGTTIHGFVAGVGTGGTLMGIARALVEAGQKAAIGRPRPERGVCFAGQPEICGGIPGVVEGLSQILDEDAVGGVVSLPVPDAEAIRAARDLVLQGFPVGPSSGLNLAGARMLARKLGPGHDIATVLCDRMERYFSTDMFQDLSPDEAVRSTGGLGA</sequence>
<dbReference type="InterPro" id="IPR036052">
    <property type="entry name" value="TrpB-like_PALP_sf"/>
</dbReference>
<dbReference type="AlphaFoldDB" id="A0A6N7Q229"/>
<dbReference type="CDD" id="cd01561">
    <property type="entry name" value="CBS_like"/>
    <property type="match status" value="1"/>
</dbReference>